<dbReference type="EMBL" id="JAPDMZ010000021">
    <property type="protein sequence ID" value="KAK0556020.1"/>
    <property type="molecule type" value="Genomic_DNA"/>
</dbReference>
<proteinExistence type="predicted"/>
<evidence type="ECO:0000313" key="2">
    <source>
        <dbReference type="EMBL" id="KAK0556020.1"/>
    </source>
</evidence>
<sequence length="601" mass="66713">MRAPYDVNDFANTRLDHAQDLRELNRLAAYAICDTPPHRQIQTVVDLLLSPYILLSYSLRSIILALHAHLPLESQFTTRLDLFAPLLFKDVEALSSPSSNIHFAQPRMAVLLTALQVPYLGAHFAARPFCQVISVLLDHARAHAQHRQQYNLPPERSLASLRPLLEALAPPDGDDLIQDLSVVTPFEIVLHSRLASNPQLDLIEFQTLHESRTRTALRILTDAISQPVGLRDSRTINELLGELDFNELLYSPACLAFPALAARNPNTAIQVLTRICELTSISRQQHHQVSTLSHVDTHTLPDLLEDLAHALDPSSLRSLDLVMRLVRDQTPAFCTLPSSTFTLPGASDEGDDAVLIGTDLGLITQIVLLGPFLHRCITRLSNAYASAVTNNTTSGRNRSVQQQQHQAPQSRPDFEEHDVRLLQKQTRVEQLANAALINLWDGTNIMDEHIVEGAVPLLMVNTSLKQLMGKGKHVAKLNPTVLPYALESSPPIPDEVAWERELRNFCQLIRALFASDTIIASARPPRITTSHPGRSAAFSSSSSSSLRPEEEEEVASALHSHTQSVGLAIRVELRSFMLERGRYKAANEVFKLLSDSEIEFA</sequence>
<reference evidence="2" key="1">
    <citation type="journal article" date="2023" name="PhytoFront">
        <title>Draft Genome Resources of Seven Strains of Tilletia horrida, Causal Agent of Kernel Smut of Rice.</title>
        <authorList>
            <person name="Khanal S."/>
            <person name="Antony Babu S."/>
            <person name="Zhou X.G."/>
        </authorList>
    </citation>
    <scope>NUCLEOTIDE SEQUENCE</scope>
    <source>
        <strain evidence="2">TX6</strain>
    </source>
</reference>
<keyword evidence="3" id="KW-1185">Reference proteome</keyword>
<protein>
    <submittedName>
        <fullName evidence="2">Uncharacterized protein</fullName>
    </submittedName>
</protein>
<organism evidence="2 3">
    <name type="scientific">Tilletia horrida</name>
    <dbReference type="NCBI Taxonomy" id="155126"/>
    <lineage>
        <taxon>Eukaryota</taxon>
        <taxon>Fungi</taxon>
        <taxon>Dikarya</taxon>
        <taxon>Basidiomycota</taxon>
        <taxon>Ustilaginomycotina</taxon>
        <taxon>Exobasidiomycetes</taxon>
        <taxon>Tilletiales</taxon>
        <taxon>Tilletiaceae</taxon>
        <taxon>Tilletia</taxon>
    </lineage>
</organism>
<comment type="caution">
    <text evidence="2">The sequence shown here is derived from an EMBL/GenBank/DDBJ whole genome shotgun (WGS) entry which is preliminary data.</text>
</comment>
<gene>
    <name evidence="2" type="ORF">OC846_001456</name>
</gene>
<feature type="compositionally biased region" description="Polar residues" evidence="1">
    <location>
        <begin position="391"/>
        <end position="400"/>
    </location>
</feature>
<dbReference type="Proteomes" id="UP001176517">
    <property type="component" value="Unassembled WGS sequence"/>
</dbReference>
<feature type="compositionally biased region" description="Low complexity" evidence="1">
    <location>
        <begin position="530"/>
        <end position="546"/>
    </location>
</feature>
<feature type="region of interest" description="Disordered" evidence="1">
    <location>
        <begin position="524"/>
        <end position="557"/>
    </location>
</feature>
<feature type="region of interest" description="Disordered" evidence="1">
    <location>
        <begin position="391"/>
        <end position="414"/>
    </location>
</feature>
<evidence type="ECO:0000256" key="1">
    <source>
        <dbReference type="SAM" id="MobiDB-lite"/>
    </source>
</evidence>
<name>A0AAN6GWC9_9BASI</name>
<dbReference type="AlphaFoldDB" id="A0AAN6GWC9"/>
<accession>A0AAN6GWC9</accession>
<evidence type="ECO:0000313" key="3">
    <source>
        <dbReference type="Proteomes" id="UP001176517"/>
    </source>
</evidence>